<dbReference type="InterPro" id="IPR023213">
    <property type="entry name" value="CAT-like_dom_sf"/>
</dbReference>
<reference evidence="2 3" key="1">
    <citation type="submission" date="2023-08" db="EMBL/GenBank/DDBJ databases">
        <title>Annotated Genome Sequence of Vanrija albida AlHP1.</title>
        <authorList>
            <person name="Herzog R."/>
        </authorList>
    </citation>
    <scope>NUCLEOTIDE SEQUENCE [LARGE SCALE GENOMIC DNA]</scope>
    <source>
        <strain evidence="2 3">AlHP1</strain>
    </source>
</reference>
<keyword evidence="3" id="KW-1185">Reference proteome</keyword>
<dbReference type="Pfam" id="PF02458">
    <property type="entry name" value="Transferase"/>
    <property type="match status" value="1"/>
</dbReference>
<proteinExistence type="predicted"/>
<dbReference type="Gene3D" id="3.30.559.10">
    <property type="entry name" value="Chloramphenicol acetyltransferase-like domain"/>
    <property type="match status" value="2"/>
</dbReference>
<dbReference type="PANTHER" id="PTHR31896:SF64">
    <property type="entry name" value="TRICHOTHECENE 3-O-ACETYLTRANSFERASE"/>
    <property type="match status" value="1"/>
</dbReference>
<comment type="caution">
    <text evidence="2">The sequence shown here is derived from an EMBL/GenBank/DDBJ whole genome shotgun (WGS) entry which is preliminary data.</text>
</comment>
<sequence>MSSKITLVPTQVVVKPKEHAHRAVPLSITGNSLSMGPPVPPVWFFDKPIDGDTLLKALQFVADAYPHAAYTITTKVPDNVDAAPAHTTRHGRLWAVHDDCHPGILFTTAKWDGPIADALPRKLSDSTADSGPCSSPLLCTAHKVVHLRPHYVPGHALVAQLTSFDDGAALAVLGTHALFDTHALLKLVCDWSETYSLLKEGKALPHIPAAPEALSEVDKHAAGNIDADKEDEVIKAKAAALPGRRLDFCASDPKLALPFLVVEPVDGVAPPLEGNPARVPWETWDWRNNDSVERTVQILPEAVHMLHMQAGDGVTPLDALLGFIWRANVRARNLAPETQVHFSSAVGLRRRLGLPDWDLGAPVLLGSSAASVAELQEGKGPHALRKAIDAFTADTVPSALHHMAFASDPVREANYFFGERAMLATSWLGYPLYDVKFGDAHPVHVHPAFHAVDGLVLVLPNKGGHGRDWWMKGASIWLSLKASVMERVVAELEELGTV</sequence>
<dbReference type="RefSeq" id="XP_069207944.1">
    <property type="nucleotide sequence ID" value="XM_069353302.1"/>
</dbReference>
<keyword evidence="1" id="KW-0808">Transferase</keyword>
<gene>
    <name evidence="2" type="ORF">Q8F55_004797</name>
</gene>
<dbReference type="PANTHER" id="PTHR31896">
    <property type="entry name" value="FAMILY REGULATORY PROTEIN, PUTATIVE (AFU_ORTHOLOGUE AFUA_3G14730)-RELATED"/>
    <property type="match status" value="1"/>
</dbReference>
<dbReference type="Proteomes" id="UP001565368">
    <property type="component" value="Unassembled WGS sequence"/>
</dbReference>
<accession>A0ABR3PZS9</accession>
<dbReference type="InterPro" id="IPR051283">
    <property type="entry name" value="Sec_Metabolite_Acyltrans"/>
</dbReference>
<evidence type="ECO:0000256" key="1">
    <source>
        <dbReference type="ARBA" id="ARBA00022679"/>
    </source>
</evidence>
<protein>
    <submittedName>
        <fullName evidence="2">Uncharacterized protein</fullName>
    </submittedName>
</protein>
<dbReference type="GeneID" id="95985840"/>
<evidence type="ECO:0000313" key="3">
    <source>
        <dbReference type="Proteomes" id="UP001565368"/>
    </source>
</evidence>
<name>A0ABR3PZS9_9TREE</name>
<organism evidence="2 3">
    <name type="scientific">Vanrija albida</name>
    <dbReference type="NCBI Taxonomy" id="181172"/>
    <lineage>
        <taxon>Eukaryota</taxon>
        <taxon>Fungi</taxon>
        <taxon>Dikarya</taxon>
        <taxon>Basidiomycota</taxon>
        <taxon>Agaricomycotina</taxon>
        <taxon>Tremellomycetes</taxon>
        <taxon>Trichosporonales</taxon>
        <taxon>Trichosporonaceae</taxon>
        <taxon>Vanrija</taxon>
    </lineage>
</organism>
<dbReference type="EMBL" id="JBBXJM010000004">
    <property type="protein sequence ID" value="KAL1408000.1"/>
    <property type="molecule type" value="Genomic_DNA"/>
</dbReference>
<evidence type="ECO:0000313" key="2">
    <source>
        <dbReference type="EMBL" id="KAL1408000.1"/>
    </source>
</evidence>